<name>A0A0D3G907_9ORYZ</name>
<proteinExistence type="inferred from homology"/>
<evidence type="ECO:0008006" key="6">
    <source>
        <dbReference type="Google" id="ProtNLM"/>
    </source>
</evidence>
<dbReference type="PaxDb" id="65489-OBART05G20420.1"/>
<keyword evidence="3" id="KW-0406">Ion transport</keyword>
<dbReference type="Proteomes" id="UP000026960">
    <property type="component" value="Chromosome 5"/>
</dbReference>
<dbReference type="GO" id="GO:0033178">
    <property type="term" value="C:proton-transporting two-sector ATPase complex, catalytic domain"/>
    <property type="evidence" value="ECO:0007669"/>
    <property type="project" value="InterPro"/>
</dbReference>
<dbReference type="Pfam" id="PF01991">
    <property type="entry name" value="vATP-synt_E"/>
    <property type="match status" value="1"/>
</dbReference>
<dbReference type="Gramene" id="OBART05G20420.1">
    <property type="protein sequence ID" value="OBART05G20420.1"/>
    <property type="gene ID" value="OBART05G20420"/>
</dbReference>
<dbReference type="Gene3D" id="6.10.250.1620">
    <property type="match status" value="1"/>
</dbReference>
<reference evidence="4" key="1">
    <citation type="journal article" date="2009" name="Rice">
        <title>De Novo Next Generation Sequencing of Plant Genomes.</title>
        <authorList>
            <person name="Rounsley S."/>
            <person name="Marri P.R."/>
            <person name="Yu Y."/>
            <person name="He R."/>
            <person name="Sisneros N."/>
            <person name="Goicoechea J.L."/>
            <person name="Lee S.J."/>
            <person name="Angelova A."/>
            <person name="Kudrna D."/>
            <person name="Luo M."/>
            <person name="Affourtit J."/>
            <person name="Desany B."/>
            <person name="Knight J."/>
            <person name="Niazi F."/>
            <person name="Egholm M."/>
            <person name="Wing R.A."/>
        </authorList>
    </citation>
    <scope>NUCLEOTIDE SEQUENCE [LARGE SCALE GENOMIC DNA]</scope>
    <source>
        <strain evidence="4">cv. IRGC 105608</strain>
    </source>
</reference>
<protein>
    <recommendedName>
        <fullName evidence="6">V-type proton ATPase subunit E</fullName>
    </recommendedName>
</protein>
<evidence type="ECO:0000313" key="4">
    <source>
        <dbReference type="EnsemblPlants" id="OBART05G20420.1"/>
    </source>
</evidence>
<comment type="similarity">
    <text evidence="1">Belongs to the V-ATPase E subunit family.</text>
</comment>
<evidence type="ECO:0000256" key="3">
    <source>
        <dbReference type="ARBA" id="ARBA00023065"/>
    </source>
</evidence>
<evidence type="ECO:0000256" key="1">
    <source>
        <dbReference type="ARBA" id="ARBA00005901"/>
    </source>
</evidence>
<dbReference type="PANTHER" id="PTHR45715">
    <property type="entry name" value="ATPASE H+-TRANSPORTING V1 SUBUNIT E1A-RELATED"/>
    <property type="match status" value="1"/>
</dbReference>
<dbReference type="HOGENOM" id="CLU_073641_1_0_1"/>
<dbReference type="GO" id="GO:0046961">
    <property type="term" value="F:proton-transporting ATPase activity, rotational mechanism"/>
    <property type="evidence" value="ECO:0007669"/>
    <property type="project" value="InterPro"/>
</dbReference>
<reference evidence="4" key="2">
    <citation type="submission" date="2015-03" db="UniProtKB">
        <authorList>
            <consortium name="EnsemblPlants"/>
        </authorList>
    </citation>
    <scope>IDENTIFICATION</scope>
</reference>
<accession>A0A0D3G907</accession>
<evidence type="ECO:0000313" key="5">
    <source>
        <dbReference type="Proteomes" id="UP000026960"/>
    </source>
</evidence>
<keyword evidence="2" id="KW-0813">Transport</keyword>
<evidence type="ECO:0000256" key="2">
    <source>
        <dbReference type="ARBA" id="ARBA00022448"/>
    </source>
</evidence>
<dbReference type="InterPro" id="IPR002842">
    <property type="entry name" value="ATPase_V1_Esu"/>
</dbReference>
<dbReference type="Gene3D" id="3.30.2320.30">
    <property type="entry name" value="ATP synthase, E subunit, C-terminal"/>
    <property type="match status" value="1"/>
</dbReference>
<dbReference type="STRING" id="65489.A0A0D3G907"/>
<dbReference type="EnsemblPlants" id="OBART05G20420.1">
    <property type="protein sequence ID" value="OBART05G20420.1"/>
    <property type="gene ID" value="OBART05G20420"/>
</dbReference>
<organism evidence="4">
    <name type="scientific">Oryza barthii</name>
    <dbReference type="NCBI Taxonomy" id="65489"/>
    <lineage>
        <taxon>Eukaryota</taxon>
        <taxon>Viridiplantae</taxon>
        <taxon>Streptophyta</taxon>
        <taxon>Embryophyta</taxon>
        <taxon>Tracheophyta</taxon>
        <taxon>Spermatophyta</taxon>
        <taxon>Magnoliopsida</taxon>
        <taxon>Liliopsida</taxon>
        <taxon>Poales</taxon>
        <taxon>Poaceae</taxon>
        <taxon>BOP clade</taxon>
        <taxon>Oryzoideae</taxon>
        <taxon>Oryzeae</taxon>
        <taxon>Oryzinae</taxon>
        <taxon>Oryza</taxon>
    </lineage>
</organism>
<dbReference type="InterPro" id="IPR038495">
    <property type="entry name" value="ATPase_E_C"/>
</dbReference>
<dbReference type="SUPFAM" id="SSF160527">
    <property type="entry name" value="V-type ATPase subunit E-like"/>
    <property type="match status" value="1"/>
</dbReference>
<dbReference type="eggNOG" id="KOG1664">
    <property type="taxonomic scope" value="Eukaryota"/>
</dbReference>
<keyword evidence="5" id="KW-1185">Reference proteome</keyword>
<dbReference type="HAMAP" id="MF_00311">
    <property type="entry name" value="ATP_synth_E_arch"/>
    <property type="match status" value="1"/>
</dbReference>
<sequence>MNDADVGKQIQQMVRFILQEAEEKASEISVAAEEEFNIEKLQLVESEKRRIRQDYERKAKQVDVGRKIEYSTQLNAARIKVLRAQDGVVGEMKEDAGKSLLRVTKDATAYRKSLLRLREPSVVLRCREADRGHVESVLEAAKKEYAEKAKVNLPKILIDGKVYLPPPKTARDAHGPFCSGGVVIASQDGKIVCNNTLDARVEISFKQKLPEIRKKLFSQKVSQ</sequence>
<dbReference type="AlphaFoldDB" id="A0A0D3G907"/>